<protein>
    <recommendedName>
        <fullName evidence="3">Thiazolylpeptide-type bacteriocin</fullName>
    </recommendedName>
</protein>
<dbReference type="EMBL" id="BLAE01000034">
    <property type="protein sequence ID" value="GES11976.1"/>
    <property type="molecule type" value="Genomic_DNA"/>
</dbReference>
<evidence type="ECO:0000313" key="1">
    <source>
        <dbReference type="EMBL" id="GES11976.1"/>
    </source>
</evidence>
<gene>
    <name evidence="1" type="ORF">Amac_055730</name>
</gene>
<accession>A0A5M3WTX4</accession>
<reference evidence="1 2" key="1">
    <citation type="submission" date="2019-10" db="EMBL/GenBank/DDBJ databases">
        <title>Whole genome shotgun sequence of Acrocarpospora macrocephala NBRC 16266.</title>
        <authorList>
            <person name="Ichikawa N."/>
            <person name="Kimura A."/>
            <person name="Kitahashi Y."/>
            <person name="Komaki H."/>
            <person name="Oguchi A."/>
        </authorList>
    </citation>
    <scope>NUCLEOTIDE SEQUENCE [LARGE SCALE GENOMIC DNA]</scope>
    <source>
        <strain evidence="1 2">NBRC 16266</strain>
    </source>
</reference>
<evidence type="ECO:0008006" key="3">
    <source>
        <dbReference type="Google" id="ProtNLM"/>
    </source>
</evidence>
<name>A0A5M3WTX4_9ACTN</name>
<dbReference type="RefSeq" id="WP_155357328.1">
    <property type="nucleotide sequence ID" value="NZ_BAAAHL010000030.1"/>
</dbReference>
<sequence length="60" mass="6457">MNRTKAELAALETETFEIEVIADMDSTLASVEMPIDPGYSSCTYCSTSCSCWTSTSTSCS</sequence>
<comment type="caution">
    <text evidence="1">The sequence shown here is derived from an EMBL/GenBank/DDBJ whole genome shotgun (WGS) entry which is preliminary data.</text>
</comment>
<organism evidence="1 2">
    <name type="scientific">Acrocarpospora macrocephala</name>
    <dbReference type="NCBI Taxonomy" id="150177"/>
    <lineage>
        <taxon>Bacteria</taxon>
        <taxon>Bacillati</taxon>
        <taxon>Actinomycetota</taxon>
        <taxon>Actinomycetes</taxon>
        <taxon>Streptosporangiales</taxon>
        <taxon>Streptosporangiaceae</taxon>
        <taxon>Acrocarpospora</taxon>
    </lineage>
</organism>
<keyword evidence="2" id="KW-1185">Reference proteome</keyword>
<dbReference type="Proteomes" id="UP000331127">
    <property type="component" value="Unassembled WGS sequence"/>
</dbReference>
<proteinExistence type="predicted"/>
<dbReference type="AlphaFoldDB" id="A0A5M3WTX4"/>
<evidence type="ECO:0000313" key="2">
    <source>
        <dbReference type="Proteomes" id="UP000331127"/>
    </source>
</evidence>